<dbReference type="SUPFAM" id="SSF54495">
    <property type="entry name" value="UBC-like"/>
    <property type="match status" value="1"/>
</dbReference>
<evidence type="ECO:0000259" key="1">
    <source>
        <dbReference type="PROSITE" id="PS50127"/>
    </source>
</evidence>
<feature type="domain" description="UBC core" evidence="1">
    <location>
        <begin position="1"/>
        <end position="108"/>
    </location>
</feature>
<dbReference type="Proteomes" id="UP000004810">
    <property type="component" value="Unassembled WGS sequence"/>
</dbReference>
<reference evidence="3" key="1">
    <citation type="submission" date="2012-08" db="EMBL/GenBank/DDBJ databases">
        <title>The Genome Sequence of Wuchereria bancrofti.</title>
        <authorList>
            <person name="Nutman T.B."/>
            <person name="Fink D.L."/>
            <person name="Russ C."/>
            <person name="Young S."/>
            <person name="Zeng Q."/>
            <person name="Koehrsen M."/>
            <person name="Alvarado L."/>
            <person name="Berlin A."/>
            <person name="Chapman S.B."/>
            <person name="Chen Z."/>
            <person name="Freedman E."/>
            <person name="Gellesch M."/>
            <person name="Goldberg J."/>
            <person name="Griggs A."/>
            <person name="Gujja S."/>
            <person name="Heilman E.R."/>
            <person name="Heiman D."/>
            <person name="Hepburn T."/>
            <person name="Howarth C."/>
            <person name="Jen D."/>
            <person name="Larson L."/>
            <person name="Lewis B."/>
            <person name="Mehta T."/>
            <person name="Park D."/>
            <person name="Pearson M."/>
            <person name="Roberts A."/>
            <person name="Saif S."/>
            <person name="Shea T."/>
            <person name="Shenoy N."/>
            <person name="Sisk P."/>
            <person name="Stolte C."/>
            <person name="Sykes S."/>
            <person name="Walk T."/>
            <person name="White J."/>
            <person name="Yandava C."/>
            <person name="Haas B."/>
            <person name="Henn M.R."/>
            <person name="Nusbaum C."/>
            <person name="Birren B."/>
        </authorList>
    </citation>
    <scope>NUCLEOTIDE SEQUENCE [LARGE SCALE GENOMIC DNA]</scope>
    <source>
        <strain evidence="3">NA</strain>
    </source>
</reference>
<dbReference type="Pfam" id="PF00179">
    <property type="entry name" value="UQ_con"/>
    <property type="match status" value="1"/>
</dbReference>
<comment type="caution">
    <text evidence="2">The sequence shown here is derived from an EMBL/GenBank/DDBJ whole genome shotgun (WGS) entry which is preliminary data.</text>
</comment>
<evidence type="ECO:0000313" key="3">
    <source>
        <dbReference type="Proteomes" id="UP000004810"/>
    </source>
</evidence>
<dbReference type="SMART" id="SM00212">
    <property type="entry name" value="UBCc"/>
    <property type="match status" value="1"/>
</dbReference>
<proteinExistence type="predicted"/>
<dbReference type="Gene3D" id="3.10.110.10">
    <property type="entry name" value="Ubiquitin Conjugating Enzyme"/>
    <property type="match status" value="1"/>
</dbReference>
<dbReference type="InterPro" id="IPR016135">
    <property type="entry name" value="UBQ-conjugating_enzyme/RWD"/>
</dbReference>
<sequence>DRWPYNVGGYKVEIEFTKEYPFKPPKIKFLTKVYHPNIDEKGEVSLAMALNENWKPSVKIDQLLTALTELLCSPQLGCVLRPDLAELYIKDVDAYNRNASEFCKHHSEKQNQH</sequence>
<dbReference type="PROSITE" id="PS50127">
    <property type="entry name" value="UBC_2"/>
    <property type="match status" value="1"/>
</dbReference>
<dbReference type="EMBL" id="ADBV01001507">
    <property type="protein sequence ID" value="EJW84687.1"/>
    <property type="molecule type" value="Genomic_DNA"/>
</dbReference>
<name>J9F5B7_WUCBA</name>
<dbReference type="InterPro" id="IPR000608">
    <property type="entry name" value="UBC"/>
</dbReference>
<protein>
    <submittedName>
        <fullName evidence="2">Ubiquitin-conjugating enzyme family protein</fullName>
    </submittedName>
</protein>
<dbReference type="AlphaFoldDB" id="J9F5B7"/>
<gene>
    <name evidence="2" type="ORF">WUBG_04400</name>
</gene>
<accession>J9F5B7</accession>
<organism evidence="2 3">
    <name type="scientific">Wuchereria bancrofti</name>
    <dbReference type="NCBI Taxonomy" id="6293"/>
    <lineage>
        <taxon>Eukaryota</taxon>
        <taxon>Metazoa</taxon>
        <taxon>Ecdysozoa</taxon>
        <taxon>Nematoda</taxon>
        <taxon>Chromadorea</taxon>
        <taxon>Rhabditida</taxon>
        <taxon>Spirurina</taxon>
        <taxon>Spiruromorpha</taxon>
        <taxon>Filarioidea</taxon>
        <taxon>Onchocercidae</taxon>
        <taxon>Wuchereria</taxon>
    </lineage>
</organism>
<dbReference type="PANTHER" id="PTHR24068">
    <property type="entry name" value="UBIQUITIN-CONJUGATING ENZYME E2"/>
    <property type="match status" value="1"/>
</dbReference>
<evidence type="ECO:0000313" key="2">
    <source>
        <dbReference type="EMBL" id="EJW84687.1"/>
    </source>
</evidence>
<feature type="non-terminal residue" evidence="2">
    <location>
        <position position="1"/>
    </location>
</feature>